<reference evidence="2" key="1">
    <citation type="submission" date="2014-09" db="EMBL/GenBank/DDBJ databases">
        <authorList>
            <person name="Mudge J."/>
            <person name="Ramaraj T."/>
            <person name="Lindquist I.E."/>
            <person name="Bharti A.K."/>
            <person name="Sundararajan A."/>
            <person name="Cameron C.T."/>
            <person name="Woodward J.E."/>
            <person name="May G.D."/>
            <person name="Brubaker C."/>
            <person name="Broadhvest J."/>
            <person name="Wilkins T.A."/>
        </authorList>
    </citation>
    <scope>NUCLEOTIDE SEQUENCE</scope>
    <source>
        <strain evidence="2">cv. AKA8401</strain>
    </source>
</reference>
<organism evidence="1 2">
    <name type="scientific">Gossypium arboreum</name>
    <name type="common">Tree cotton</name>
    <name type="synonym">Gossypium nanking</name>
    <dbReference type="NCBI Taxonomy" id="29729"/>
    <lineage>
        <taxon>Eukaryota</taxon>
        <taxon>Viridiplantae</taxon>
        <taxon>Streptophyta</taxon>
        <taxon>Embryophyta</taxon>
        <taxon>Tracheophyta</taxon>
        <taxon>Spermatophyta</taxon>
        <taxon>Magnoliopsida</taxon>
        <taxon>eudicotyledons</taxon>
        <taxon>Gunneridae</taxon>
        <taxon>Pentapetalae</taxon>
        <taxon>rosids</taxon>
        <taxon>malvids</taxon>
        <taxon>Malvales</taxon>
        <taxon>Malvaceae</taxon>
        <taxon>Malvoideae</taxon>
        <taxon>Gossypium</taxon>
    </lineage>
</organism>
<sequence length="36" mass="4155">MWYPCFMNSPMPCLGMVLHGILTYELTNAMAWHGHT</sequence>
<gene>
    <name evidence="1" type="ORF">F383_27423</name>
</gene>
<keyword evidence="2" id="KW-1185">Reference proteome</keyword>
<protein>
    <submittedName>
        <fullName evidence="1">Uncharacterized protein</fullName>
    </submittedName>
</protein>
<dbReference type="AlphaFoldDB" id="A0A0B0P9E8"/>
<dbReference type="EMBL" id="KN419342">
    <property type="protein sequence ID" value="KHG21700.1"/>
    <property type="molecule type" value="Genomic_DNA"/>
</dbReference>
<evidence type="ECO:0000313" key="2">
    <source>
        <dbReference type="Proteomes" id="UP000032142"/>
    </source>
</evidence>
<dbReference type="Proteomes" id="UP000032142">
    <property type="component" value="Unassembled WGS sequence"/>
</dbReference>
<name>A0A0B0P9E8_GOSAR</name>
<proteinExistence type="predicted"/>
<accession>A0A0B0P9E8</accession>
<evidence type="ECO:0000313" key="1">
    <source>
        <dbReference type="EMBL" id="KHG21700.1"/>
    </source>
</evidence>